<keyword evidence="6" id="KW-0418">Kinase</keyword>
<dbReference type="STRING" id="582675.SAMN05192565_11589"/>
<dbReference type="InterPro" id="IPR036388">
    <property type="entry name" value="WH-like_DNA-bd_sf"/>
</dbReference>
<feature type="domain" description="HTH crp-type" evidence="5">
    <location>
        <begin position="269"/>
        <end position="343"/>
    </location>
</feature>
<dbReference type="CDD" id="cd00038">
    <property type="entry name" value="CAP_ED"/>
    <property type="match status" value="1"/>
</dbReference>
<protein>
    <submittedName>
        <fullName evidence="6">cAMP-binding domain of CRP or a regulatory subunit of cAMP-dependent protein kinases</fullName>
    </submittedName>
</protein>
<dbReference type="GO" id="GO:0006355">
    <property type="term" value="P:regulation of DNA-templated transcription"/>
    <property type="evidence" value="ECO:0007669"/>
    <property type="project" value="InterPro"/>
</dbReference>
<keyword evidence="3" id="KW-0804">Transcription</keyword>
<dbReference type="SUPFAM" id="SSF46785">
    <property type="entry name" value="Winged helix' DNA-binding domain"/>
    <property type="match status" value="1"/>
</dbReference>
<evidence type="ECO:0000256" key="2">
    <source>
        <dbReference type="ARBA" id="ARBA00023125"/>
    </source>
</evidence>
<dbReference type="Gene3D" id="1.10.10.10">
    <property type="entry name" value="Winged helix-like DNA-binding domain superfamily/Winged helix DNA-binding domain"/>
    <property type="match status" value="1"/>
</dbReference>
<dbReference type="SUPFAM" id="SSF51206">
    <property type="entry name" value="cAMP-binding domain-like"/>
    <property type="match status" value="1"/>
</dbReference>
<dbReference type="InterPro" id="IPR014710">
    <property type="entry name" value="RmlC-like_jellyroll"/>
</dbReference>
<dbReference type="GO" id="GO:0016301">
    <property type="term" value="F:kinase activity"/>
    <property type="evidence" value="ECO:0007669"/>
    <property type="project" value="UniProtKB-KW"/>
</dbReference>
<reference evidence="7" key="1">
    <citation type="submission" date="2016-10" db="EMBL/GenBank/DDBJ databases">
        <authorList>
            <person name="Varghese N."/>
            <person name="Submissions S."/>
        </authorList>
    </citation>
    <scope>NUCLEOTIDE SEQUENCE [LARGE SCALE GENOMIC DNA]</scope>
    <source>
        <strain evidence="7">Gh-105</strain>
    </source>
</reference>
<gene>
    <name evidence="6" type="ORF">SAMN05192565_11589</name>
</gene>
<accession>A0A1I2VPK2</accession>
<dbReference type="Pfam" id="PF00027">
    <property type="entry name" value="cNMP_binding"/>
    <property type="match status" value="1"/>
</dbReference>
<feature type="region of interest" description="Disordered" evidence="4">
    <location>
        <begin position="58"/>
        <end position="102"/>
    </location>
</feature>
<dbReference type="GO" id="GO:0003677">
    <property type="term" value="F:DNA binding"/>
    <property type="evidence" value="ECO:0007669"/>
    <property type="project" value="UniProtKB-KW"/>
</dbReference>
<keyword evidence="7" id="KW-1185">Reference proteome</keyword>
<dbReference type="Pfam" id="PF13545">
    <property type="entry name" value="HTH_Crp_2"/>
    <property type="match status" value="1"/>
</dbReference>
<keyword evidence="6" id="KW-0808">Transferase</keyword>
<dbReference type="EMBL" id="FOPM01000015">
    <property type="protein sequence ID" value="SFG89446.1"/>
    <property type="molecule type" value="Genomic_DNA"/>
</dbReference>
<evidence type="ECO:0000256" key="3">
    <source>
        <dbReference type="ARBA" id="ARBA00023163"/>
    </source>
</evidence>
<organism evidence="6 7">
    <name type="scientific">Methylobacterium gossipiicola</name>
    <dbReference type="NCBI Taxonomy" id="582675"/>
    <lineage>
        <taxon>Bacteria</taxon>
        <taxon>Pseudomonadati</taxon>
        <taxon>Pseudomonadota</taxon>
        <taxon>Alphaproteobacteria</taxon>
        <taxon>Hyphomicrobiales</taxon>
        <taxon>Methylobacteriaceae</taxon>
        <taxon>Methylobacterium</taxon>
    </lineage>
</organism>
<keyword evidence="2" id="KW-0238">DNA-binding</keyword>
<evidence type="ECO:0000256" key="1">
    <source>
        <dbReference type="ARBA" id="ARBA00023015"/>
    </source>
</evidence>
<dbReference type="InterPro" id="IPR012318">
    <property type="entry name" value="HTH_CRP"/>
</dbReference>
<dbReference type="InterPro" id="IPR036390">
    <property type="entry name" value="WH_DNA-bd_sf"/>
</dbReference>
<dbReference type="AlphaFoldDB" id="A0A1I2VPK2"/>
<evidence type="ECO:0000256" key="4">
    <source>
        <dbReference type="SAM" id="MobiDB-lite"/>
    </source>
</evidence>
<dbReference type="InterPro" id="IPR018490">
    <property type="entry name" value="cNMP-bd_dom_sf"/>
</dbReference>
<dbReference type="PROSITE" id="PS51063">
    <property type="entry name" value="HTH_CRP_2"/>
    <property type="match status" value="1"/>
</dbReference>
<evidence type="ECO:0000259" key="5">
    <source>
        <dbReference type="PROSITE" id="PS51063"/>
    </source>
</evidence>
<keyword evidence="1" id="KW-0805">Transcription regulation</keyword>
<dbReference type="Gene3D" id="2.60.120.10">
    <property type="entry name" value="Jelly Rolls"/>
    <property type="match status" value="1"/>
</dbReference>
<evidence type="ECO:0000313" key="7">
    <source>
        <dbReference type="Proteomes" id="UP000199229"/>
    </source>
</evidence>
<dbReference type="InterPro" id="IPR000595">
    <property type="entry name" value="cNMP-bd_dom"/>
</dbReference>
<evidence type="ECO:0000313" key="6">
    <source>
        <dbReference type="EMBL" id="SFG89446.1"/>
    </source>
</evidence>
<dbReference type="SMART" id="SM00419">
    <property type="entry name" value="HTH_CRP"/>
    <property type="match status" value="1"/>
</dbReference>
<proteinExistence type="predicted"/>
<dbReference type="Proteomes" id="UP000199229">
    <property type="component" value="Unassembled WGS sequence"/>
</dbReference>
<sequence>MPETSSRSSRFWETVSEHVTAKVELARTRKGDDRRSVIVYLRDLEAVARRQCEFRIRSKSSRPGVTSSATTTNSRRRTRPTRDHAILPGHETAARRTGTPNLTYMSRSGGVWEYVREILPREQRMPDPLVRKLQHYGPLSDADRLWLAESLGVRRQIAARTDIIMEGEDPRAVNVVLDGWACRYKQLADGRRQIVSMLLPGDPCDPHIFLLDRMDHAVCALTPVTLAQIRGSVIQELTARSQNLDYVLHRETLANAAIQREWAVSLGCRTGIERLAHLFCELFARLSAVGLTKGDTCAFPITQNDLADALGQTSVHINRTLQDLRSAGLITLRSRQLTLHDPEGLARLAHFDPAYLHFTMEPNEPDPMRS</sequence>
<name>A0A1I2VPK2_9HYPH</name>